<dbReference type="VEuPathDB" id="FungiDB:An12g07480"/>
<evidence type="ECO:0000313" key="1">
    <source>
        <dbReference type="RefSeq" id="XP_059604541.1"/>
    </source>
</evidence>
<accession>A0AAJ8BXW9</accession>
<organism evidence="1">
    <name type="scientific">Aspergillus niger</name>
    <dbReference type="NCBI Taxonomy" id="5061"/>
    <lineage>
        <taxon>Eukaryota</taxon>
        <taxon>Fungi</taxon>
        <taxon>Dikarya</taxon>
        <taxon>Ascomycota</taxon>
        <taxon>Pezizomycotina</taxon>
        <taxon>Eurotiomycetes</taxon>
        <taxon>Eurotiomycetidae</taxon>
        <taxon>Eurotiales</taxon>
        <taxon>Aspergillaceae</taxon>
        <taxon>Aspergillus</taxon>
        <taxon>Aspergillus subgen. Circumdati</taxon>
    </lineage>
</organism>
<reference evidence="1" key="1">
    <citation type="submission" date="2025-02" db="EMBL/GenBank/DDBJ databases">
        <authorList>
            <consortium name="NCBI Genome Project"/>
        </authorList>
    </citation>
    <scope>NUCLEOTIDE SEQUENCE</scope>
</reference>
<name>A0AAJ8BXW9_ASPNG</name>
<dbReference type="RefSeq" id="XP_059604541.1">
    <property type="nucleotide sequence ID" value="XM_059751036.1"/>
</dbReference>
<dbReference type="AlphaFoldDB" id="A0AAJ8BXW9"/>
<proteinExistence type="predicted"/>
<reference evidence="1" key="2">
    <citation type="submission" date="2025-08" db="UniProtKB">
        <authorList>
            <consortium name="RefSeq"/>
        </authorList>
    </citation>
    <scope>IDENTIFICATION</scope>
</reference>
<dbReference type="KEGG" id="ang:An12g07480"/>
<protein>
    <submittedName>
        <fullName evidence="1">Uncharacterized protein</fullName>
    </submittedName>
</protein>
<sequence length="53" mass="6063">MSGRNSMMMNPLLRTIEKSRARLARPTRSLCGSFHHSVSLSKPDAFKVQRYPD</sequence>
<gene>
    <name evidence="1" type="ORF">An12g07480</name>
</gene>
<dbReference type="GeneID" id="84592645"/>